<feature type="compositionally biased region" description="Low complexity" evidence="1">
    <location>
        <begin position="37"/>
        <end position="55"/>
    </location>
</feature>
<reference evidence="4" key="4">
    <citation type="journal article" date="2010" name="Microbiology">
        <title>The role of the TetR-family transcriptional regulator Aur1R in negative regulation of the auricin gene cluster in Streptomyces aureofaciens CCM 3239.</title>
        <authorList>
            <person name="Novakova R."/>
            <person name="Kutas P."/>
            <person name="Feckova L."/>
            <person name="Kormanec J."/>
        </authorList>
    </citation>
    <scope>NUCLEOTIDE SEQUENCE</scope>
    <source>
        <strain evidence="4">CCM3239</strain>
        <plasmid evidence="4">pSA3239</plasmid>
    </source>
</reference>
<dbReference type="EMBL" id="KJ396772">
    <property type="protein sequence ID" value="AIE41990.1"/>
    <property type="molecule type" value="Genomic_DNA"/>
</dbReference>
<feature type="chain" id="PRO_5001653148" evidence="2">
    <location>
        <begin position="35"/>
        <end position="295"/>
    </location>
</feature>
<dbReference type="Pfam" id="PF01522">
    <property type="entry name" value="Polysacc_deac_1"/>
    <property type="match status" value="1"/>
</dbReference>
<evidence type="ECO:0000259" key="3">
    <source>
        <dbReference type="PROSITE" id="PS51677"/>
    </source>
</evidence>
<dbReference type="InterPro" id="IPR002509">
    <property type="entry name" value="NODB_dom"/>
</dbReference>
<reference evidence="4" key="2">
    <citation type="journal article" date="2005" name="Microbiology">
        <title>Characterization of a regulatory gene essential for the production of the angucycline-like polyketide antibiotic auricin in Streptomyces aureofaciens CCM 3239.</title>
        <authorList>
            <person name="Novakova R."/>
            <person name="Homerova D."/>
            <person name="Feckova L."/>
            <person name="Kormanec J."/>
        </authorList>
    </citation>
    <scope>NUCLEOTIDE SEQUENCE</scope>
    <source>
        <strain evidence="4">CCM3239</strain>
        <plasmid evidence="4">pSA3239</plasmid>
    </source>
</reference>
<geneLocation type="plasmid" evidence="4">
    <name>pSA3239</name>
</geneLocation>
<keyword evidence="4" id="KW-0378">Hydrolase</keyword>
<dbReference type="InterPro" id="IPR011330">
    <property type="entry name" value="Glyco_hydro/deAcase_b/a-brl"/>
</dbReference>
<evidence type="ECO:0000256" key="1">
    <source>
        <dbReference type="SAM" id="MobiDB-lite"/>
    </source>
</evidence>
<reference evidence="4" key="3">
    <citation type="journal article" date="2010" name="Folia Microbiol. (Praha)">
        <title>Identification and characterization of an indigoidine-like gene for a blue pigment biosynthesis in Streptomyces aureofaciens CCM 3239.</title>
        <authorList>
            <person name="Novakova R."/>
            <person name="Odnogova Z."/>
            <person name="Kutas P."/>
            <person name="Feckova L."/>
            <person name="Kormanec J."/>
        </authorList>
    </citation>
    <scope>NUCLEOTIDE SEQUENCE</scope>
    <source>
        <strain evidence="4">CCM3239</strain>
        <plasmid evidence="4">pSA3239</plasmid>
    </source>
</reference>
<feature type="region of interest" description="Disordered" evidence="1">
    <location>
        <begin position="37"/>
        <end position="90"/>
    </location>
</feature>
<reference evidence="4" key="6">
    <citation type="journal article" date="2013" name="FEMS Microbiol. Lett.">
        <title>The gene cluster aur1 for the angucycline antibiotic auricin is located on a large linear plasmid pSA3239 in Streptomyces aureofaciens CCM 3239.</title>
        <authorList>
            <person name="Novakova R."/>
            <person name="Knirschova R."/>
            <person name="Farkasovsky M."/>
            <person name="Feckova L."/>
            <person name="Rehakova A."/>
            <person name="Mingyar E."/>
            <person name="Kormanec J."/>
        </authorList>
    </citation>
    <scope>NUCLEOTIDE SEQUENCE</scope>
    <source>
        <strain evidence="4">CCM3239</strain>
        <plasmid evidence="4">pSA3239</plasmid>
    </source>
</reference>
<evidence type="ECO:0000256" key="2">
    <source>
        <dbReference type="SAM" id="SignalP"/>
    </source>
</evidence>
<dbReference type="PANTHER" id="PTHR10587:SF137">
    <property type="entry name" value="4-DEOXY-4-FORMAMIDO-L-ARABINOSE-PHOSPHOUNDECAPRENOL DEFORMYLASE ARND-RELATED"/>
    <property type="match status" value="1"/>
</dbReference>
<feature type="compositionally biased region" description="Low complexity" evidence="1">
    <location>
        <begin position="64"/>
        <end position="74"/>
    </location>
</feature>
<dbReference type="GO" id="GO:0016810">
    <property type="term" value="F:hydrolase activity, acting on carbon-nitrogen (but not peptide) bonds"/>
    <property type="evidence" value="ECO:0007669"/>
    <property type="project" value="InterPro"/>
</dbReference>
<reference evidence="4" key="7">
    <citation type="journal article" date="2014" name="Appl. Microbiol. Biotechnol.">
        <title>Intriguing properties of the angucycline antibiotic auricin and complex regulation of its biosynthesis.</title>
        <authorList>
            <person name="Kormanec J."/>
            <person name="Novakova R."/>
            <person name="Mingyar E."/>
            <person name="Feckova L."/>
        </authorList>
    </citation>
    <scope>NUCLEOTIDE SEQUENCE</scope>
    <source>
        <strain evidence="4">CCM3239</strain>
        <plasmid evidence="4">pSA3239</plasmid>
    </source>
</reference>
<protein>
    <submittedName>
        <fullName evidence="4">Hydrolase</fullName>
    </submittedName>
</protein>
<dbReference type="SUPFAM" id="SSF88713">
    <property type="entry name" value="Glycoside hydrolase/deacetylase"/>
    <property type="match status" value="1"/>
</dbReference>
<organism evidence="4">
    <name type="scientific">Kitasatospora aureofaciens</name>
    <name type="common">Streptomyces aureofaciens</name>
    <dbReference type="NCBI Taxonomy" id="1894"/>
    <lineage>
        <taxon>Bacteria</taxon>
        <taxon>Bacillati</taxon>
        <taxon>Actinomycetota</taxon>
        <taxon>Actinomycetes</taxon>
        <taxon>Kitasatosporales</taxon>
        <taxon>Streptomycetaceae</taxon>
        <taxon>Kitasatospora</taxon>
    </lineage>
</organism>
<reference evidence="4" key="8">
    <citation type="journal article" date="2015" name="Appl. Microbiol. Biotechnol.">
        <title>Characterisation of the genes involved in the biosynthesis and attachment of the aminodeoxysugar D-forosamine in the auricin gene cluster of Streptomyces aureofaciens CCM3239.</title>
        <authorList>
            <person name="Bekeova C."/>
            <person name="Rehakova A."/>
            <person name="Feckova L."/>
            <person name="Vlckova S."/>
            <person name="Novakova R."/>
            <person name="Mingyar E."/>
            <person name="Kormanec J."/>
        </authorList>
    </citation>
    <scope>NUCLEOTIDE SEQUENCE</scope>
    <source>
        <strain evidence="4">CCM3239</strain>
        <plasmid evidence="4">pSA3239</plasmid>
    </source>
</reference>
<keyword evidence="4" id="KW-0614">Plasmid</keyword>
<feature type="signal peptide" evidence="2">
    <location>
        <begin position="1"/>
        <end position="34"/>
    </location>
</feature>
<sequence>MGMTTSSVRRRRAGSAVTAAVLGLLAAAAAPALAATDGPAGHPAAGAPAGSAHGAARTEAHTTARGAQGSAHAAARTEAHTTARGAVEGAARTPLGITRLAQGPGHAVAITIDDGPDPRWTPQVLQVLRKNHVKATFCMIGTNAQKYPELVRAVAADGHRLCDHSADHDVTMDHKPVAYQRKQILDGKAMIQKAVPGVAVDYYRAPGGAFTPDSRAVATESGMQPLGWSVDPKDWSRPGLPAIVSAVEGKLPQQPTVLFHDGGGDRSETVAALKQYLPWLSARGYAFTFPVRATP</sequence>
<feature type="domain" description="NodB homology" evidence="3">
    <location>
        <begin position="106"/>
        <end position="288"/>
    </location>
</feature>
<name>A0A068LDL3_KITAU</name>
<reference evidence="4" key="1">
    <citation type="journal article" date="2002" name="Gene">
        <title>Cloning and characterization of a polyketide synthase gene cluster involved in biosynthesis of a proposed angucycline-like polyketide auricin in Streptomyces aureofaciens CCM 3239.</title>
        <authorList>
            <person name="Novakova R."/>
            <person name="Bistakova J."/>
            <person name="Homerova D."/>
            <person name="Rezuchova B."/>
            <person name="Kormanec J."/>
        </authorList>
    </citation>
    <scope>NUCLEOTIDE SEQUENCE</scope>
    <source>
        <strain evidence="4">CCM3239</strain>
        <plasmid evidence="4">pSA3239</plasmid>
    </source>
</reference>
<proteinExistence type="predicted"/>
<dbReference type="CDD" id="cd10917">
    <property type="entry name" value="CE4_NodB_like_6s_7s"/>
    <property type="match status" value="1"/>
</dbReference>
<accession>A0A068LDL3</accession>
<dbReference type="PROSITE" id="PS51677">
    <property type="entry name" value="NODB"/>
    <property type="match status" value="1"/>
</dbReference>
<dbReference type="PANTHER" id="PTHR10587">
    <property type="entry name" value="GLYCOSYL TRANSFERASE-RELATED"/>
    <property type="match status" value="1"/>
</dbReference>
<dbReference type="InterPro" id="IPR050248">
    <property type="entry name" value="Polysacc_deacetylase_ArnD"/>
</dbReference>
<dbReference type="AlphaFoldDB" id="A0A068LDL3"/>
<keyword evidence="2" id="KW-0732">Signal</keyword>
<reference evidence="4" key="5">
    <citation type="journal article" date="2011" name="Microbiology">
        <title>The role of two SARP family transcriptional regulators in regulation of the auricin gene cluster in Streptomyces aureofaciens CCM 3239.</title>
        <authorList>
            <person name="Novakova R."/>
            <person name="Rehakova A."/>
            <person name="Kutas P."/>
            <person name="Feckova L."/>
            <person name="Kormanec J."/>
        </authorList>
    </citation>
    <scope>NUCLEOTIDE SEQUENCE</scope>
    <source>
        <strain evidence="4">CCM3239</strain>
        <plasmid evidence="4">pSA3239</plasmid>
    </source>
</reference>
<dbReference type="Gene3D" id="3.20.20.370">
    <property type="entry name" value="Glycoside hydrolase/deacetylase"/>
    <property type="match status" value="1"/>
</dbReference>
<evidence type="ECO:0000313" key="4">
    <source>
        <dbReference type="EMBL" id="AIE41990.1"/>
    </source>
</evidence>
<dbReference type="GO" id="GO:0005975">
    <property type="term" value="P:carbohydrate metabolic process"/>
    <property type="evidence" value="ECO:0007669"/>
    <property type="project" value="InterPro"/>
</dbReference>